<keyword evidence="4" id="KW-1185">Reference proteome</keyword>
<comment type="caution">
    <text evidence="3">The sequence shown here is derived from an EMBL/GenBank/DDBJ whole genome shotgun (WGS) entry which is preliminary data.</text>
</comment>
<dbReference type="GO" id="GO:0003677">
    <property type="term" value="F:DNA binding"/>
    <property type="evidence" value="ECO:0007669"/>
    <property type="project" value="InterPro"/>
</dbReference>
<dbReference type="GO" id="GO:0006351">
    <property type="term" value="P:DNA-templated transcription"/>
    <property type="evidence" value="ECO:0007669"/>
    <property type="project" value="InterPro"/>
</dbReference>
<keyword evidence="3" id="KW-0804">Transcription</keyword>
<keyword evidence="3" id="KW-0240">DNA-directed RNA polymerase</keyword>
<organism evidence="3 4">
    <name type="scientific">Capsicum baccatum</name>
    <name type="common">Peruvian pepper</name>
    <dbReference type="NCBI Taxonomy" id="33114"/>
    <lineage>
        <taxon>Eukaryota</taxon>
        <taxon>Viridiplantae</taxon>
        <taxon>Streptophyta</taxon>
        <taxon>Embryophyta</taxon>
        <taxon>Tracheophyta</taxon>
        <taxon>Spermatophyta</taxon>
        <taxon>Magnoliopsida</taxon>
        <taxon>eudicotyledons</taxon>
        <taxon>Gunneridae</taxon>
        <taxon>Pentapetalae</taxon>
        <taxon>asterids</taxon>
        <taxon>lamiids</taxon>
        <taxon>Solanales</taxon>
        <taxon>Solanaceae</taxon>
        <taxon>Solanoideae</taxon>
        <taxon>Capsiceae</taxon>
        <taxon>Capsicum</taxon>
    </lineage>
</organism>
<dbReference type="Gene3D" id="3.30.1360.140">
    <property type="match status" value="1"/>
</dbReference>
<dbReference type="InterPro" id="IPR038593">
    <property type="entry name" value="RNA_pol_Rpb1_7_sf"/>
</dbReference>
<reference evidence="3 4" key="1">
    <citation type="journal article" date="2017" name="Genome Biol.">
        <title>New reference genome sequences of hot pepper reveal the massive evolution of plant disease-resistance genes by retroduplication.</title>
        <authorList>
            <person name="Kim S."/>
            <person name="Park J."/>
            <person name="Yeom S.I."/>
            <person name="Kim Y.M."/>
            <person name="Seo E."/>
            <person name="Kim K.T."/>
            <person name="Kim M.S."/>
            <person name="Lee J.M."/>
            <person name="Cheong K."/>
            <person name="Shin H.S."/>
            <person name="Kim S.B."/>
            <person name="Han K."/>
            <person name="Lee J."/>
            <person name="Park M."/>
            <person name="Lee H.A."/>
            <person name="Lee H.Y."/>
            <person name="Lee Y."/>
            <person name="Oh S."/>
            <person name="Lee J.H."/>
            <person name="Choi E."/>
            <person name="Choi E."/>
            <person name="Lee S.E."/>
            <person name="Jeon J."/>
            <person name="Kim H."/>
            <person name="Choi G."/>
            <person name="Song H."/>
            <person name="Lee J."/>
            <person name="Lee S.C."/>
            <person name="Kwon J.K."/>
            <person name="Lee H.Y."/>
            <person name="Koo N."/>
            <person name="Hong Y."/>
            <person name="Kim R.W."/>
            <person name="Kang W.H."/>
            <person name="Huh J.H."/>
            <person name="Kang B.C."/>
            <person name="Yang T.J."/>
            <person name="Lee Y.H."/>
            <person name="Bennetzen J.L."/>
            <person name="Choi D."/>
        </authorList>
    </citation>
    <scope>NUCLEOTIDE SEQUENCE [LARGE SCALE GENOMIC DNA]</scope>
    <source>
        <strain evidence="4">cv. PBC81</strain>
    </source>
</reference>
<proteinExistence type="predicted"/>
<evidence type="ECO:0000259" key="1">
    <source>
        <dbReference type="Pfam" id="PF04990"/>
    </source>
</evidence>
<accession>A0A2G2WXT7</accession>
<dbReference type="Pfam" id="PF04992">
    <property type="entry name" value="RNA_pol_Rpb1_6"/>
    <property type="match status" value="1"/>
</dbReference>
<dbReference type="OrthoDB" id="270392at2759"/>
<dbReference type="EMBL" id="MLFT02000004">
    <property type="protein sequence ID" value="PHT50054.1"/>
    <property type="molecule type" value="Genomic_DNA"/>
</dbReference>
<dbReference type="GO" id="GO:0003899">
    <property type="term" value="F:DNA-directed RNA polymerase activity"/>
    <property type="evidence" value="ECO:0007669"/>
    <property type="project" value="UniProtKB-EC"/>
</dbReference>
<dbReference type="Proteomes" id="UP000224567">
    <property type="component" value="Unassembled WGS sequence"/>
</dbReference>
<dbReference type="SUPFAM" id="SSF64484">
    <property type="entry name" value="beta and beta-prime subunits of DNA dependent RNA-polymerase"/>
    <property type="match status" value="1"/>
</dbReference>
<feature type="domain" description="RNA polymerase Rpb1" evidence="1">
    <location>
        <begin position="229"/>
        <end position="278"/>
    </location>
</feature>
<dbReference type="Pfam" id="PF04990">
    <property type="entry name" value="RNA_pol_Rpb1_7"/>
    <property type="match status" value="1"/>
</dbReference>
<feature type="domain" description="RNA polymerase Rpb1" evidence="2">
    <location>
        <begin position="1"/>
        <end position="184"/>
    </location>
</feature>
<dbReference type="InterPro" id="IPR007075">
    <property type="entry name" value="RNA_pol_Rpb1_6"/>
</dbReference>
<dbReference type="InterPro" id="IPR007073">
    <property type="entry name" value="RNA_pol_Rpb1_7"/>
</dbReference>
<protein>
    <submittedName>
        <fullName evidence="3">DNA-directed RNA polymerase II subunit 1</fullName>
    </submittedName>
</protein>
<gene>
    <name evidence="3" type="ORF">CQW23_09801</name>
</gene>
<evidence type="ECO:0000259" key="2">
    <source>
        <dbReference type="Pfam" id="PF04992"/>
    </source>
</evidence>
<dbReference type="AlphaFoldDB" id="A0A2G2WXT7"/>
<evidence type="ECO:0000313" key="3">
    <source>
        <dbReference type="EMBL" id="PHT50054.1"/>
    </source>
</evidence>
<dbReference type="GO" id="GO:0000428">
    <property type="term" value="C:DNA-directed RNA polymerase complex"/>
    <property type="evidence" value="ECO:0007669"/>
    <property type="project" value="UniProtKB-KW"/>
</dbReference>
<dbReference type="STRING" id="33114.A0A2G2WXT7"/>
<name>A0A2G2WXT7_CAPBA</name>
<sequence>MDSVWIETRKLDSLKTKKSTFDALYAYEIDDPYWNPSYMLPEAVEDLKSIWEICSVFDPEVQKLEADGHQLGTEIVVAGDNSWPLPVSIQRLVLNAQKTFKIDFRRPSDMHPMEIVEVVDKLQERLKVVPGDDYLSMAAQKNATLFLNILLHSGLASKKVLKEYRLSQEAFEWVVGKIGSHFLQCLVAPGEMIGRVVAQSIGQSAIQITLNTVHYAGVSAKNITLGVPRKFSMADIAEKINLKFDDDLTCIFNDDNAEKLILRIRIMNDEAPKSELDESAKD</sequence>
<reference evidence="4" key="2">
    <citation type="journal article" date="2017" name="J. Anim. Genet.">
        <title>Multiple reference genome sequences of hot pepper reveal the massive evolution of plant disease resistance genes by retroduplication.</title>
        <authorList>
            <person name="Kim S."/>
            <person name="Park J."/>
            <person name="Yeom S.-I."/>
            <person name="Kim Y.-M."/>
            <person name="Seo E."/>
            <person name="Kim K.-T."/>
            <person name="Kim M.-S."/>
            <person name="Lee J.M."/>
            <person name="Cheong K."/>
            <person name="Shin H.-S."/>
            <person name="Kim S.-B."/>
            <person name="Han K."/>
            <person name="Lee J."/>
            <person name="Park M."/>
            <person name="Lee H.-A."/>
            <person name="Lee H.-Y."/>
            <person name="Lee Y."/>
            <person name="Oh S."/>
            <person name="Lee J.H."/>
            <person name="Choi E."/>
            <person name="Choi E."/>
            <person name="Lee S.E."/>
            <person name="Jeon J."/>
            <person name="Kim H."/>
            <person name="Choi G."/>
            <person name="Song H."/>
            <person name="Lee J."/>
            <person name="Lee S.-C."/>
            <person name="Kwon J.-K."/>
            <person name="Lee H.-Y."/>
            <person name="Koo N."/>
            <person name="Hong Y."/>
            <person name="Kim R.W."/>
            <person name="Kang W.-H."/>
            <person name="Huh J.H."/>
            <person name="Kang B.-C."/>
            <person name="Yang T.-J."/>
            <person name="Lee Y.-H."/>
            <person name="Bennetzen J.L."/>
            <person name="Choi D."/>
        </authorList>
    </citation>
    <scope>NUCLEOTIDE SEQUENCE [LARGE SCALE GENOMIC DNA]</scope>
    <source>
        <strain evidence="4">cv. PBC81</strain>
    </source>
</reference>
<evidence type="ECO:0000313" key="4">
    <source>
        <dbReference type="Proteomes" id="UP000224567"/>
    </source>
</evidence>